<keyword evidence="2" id="KW-1185">Reference proteome</keyword>
<sequence length="98" mass="10806">MFLIHRFLPYLEPKHIKYELHLFAENVNAPASRVGELILGKAQQLCPALPDDGDRYEGDVGSVASFLLENCKLPLALVQPADYSFDDDNAASVATSED</sequence>
<protein>
    <submittedName>
        <fullName evidence="1">Uncharacterized protein</fullName>
    </submittedName>
</protein>
<evidence type="ECO:0000313" key="1">
    <source>
        <dbReference type="EMBL" id="KAK2080739.1"/>
    </source>
</evidence>
<evidence type="ECO:0000313" key="2">
    <source>
        <dbReference type="Proteomes" id="UP001255856"/>
    </source>
</evidence>
<dbReference type="EMBL" id="JASFZW010000001">
    <property type="protein sequence ID" value="KAK2080739.1"/>
    <property type="molecule type" value="Genomic_DNA"/>
</dbReference>
<dbReference type="AlphaFoldDB" id="A0AAD9INM0"/>
<name>A0AAD9INM0_PROWI</name>
<proteinExistence type="predicted"/>
<reference evidence="1" key="1">
    <citation type="submission" date="2021-01" db="EMBL/GenBank/DDBJ databases">
        <authorList>
            <person name="Eckstrom K.M.E."/>
        </authorList>
    </citation>
    <scope>NUCLEOTIDE SEQUENCE</scope>
    <source>
        <strain evidence="1">UVCC 0001</strain>
    </source>
</reference>
<comment type="caution">
    <text evidence="1">The sequence shown here is derived from an EMBL/GenBank/DDBJ whole genome shotgun (WGS) entry which is preliminary data.</text>
</comment>
<accession>A0AAD9INM0</accession>
<gene>
    <name evidence="1" type="ORF">QBZ16_000593</name>
</gene>
<organism evidence="1 2">
    <name type="scientific">Prototheca wickerhamii</name>
    <dbReference type="NCBI Taxonomy" id="3111"/>
    <lineage>
        <taxon>Eukaryota</taxon>
        <taxon>Viridiplantae</taxon>
        <taxon>Chlorophyta</taxon>
        <taxon>core chlorophytes</taxon>
        <taxon>Trebouxiophyceae</taxon>
        <taxon>Chlorellales</taxon>
        <taxon>Chlorellaceae</taxon>
        <taxon>Prototheca</taxon>
    </lineage>
</organism>
<dbReference type="Proteomes" id="UP001255856">
    <property type="component" value="Unassembled WGS sequence"/>
</dbReference>